<dbReference type="Proteomes" id="UP000766486">
    <property type="component" value="Unassembled WGS sequence"/>
</dbReference>
<evidence type="ECO:0000256" key="4">
    <source>
        <dbReference type="ARBA" id="ARBA00010848"/>
    </source>
</evidence>
<comment type="cofactor">
    <cofactor evidence="1">
        <name>Fe cation</name>
        <dbReference type="ChEBI" id="CHEBI:24875"/>
    </cofactor>
</comment>
<organism evidence="9 10">
    <name type="scientific">Bionectria ochroleuca</name>
    <name type="common">Gliocladium roseum</name>
    <dbReference type="NCBI Taxonomy" id="29856"/>
    <lineage>
        <taxon>Eukaryota</taxon>
        <taxon>Fungi</taxon>
        <taxon>Dikarya</taxon>
        <taxon>Ascomycota</taxon>
        <taxon>Pezizomycotina</taxon>
        <taxon>Sordariomycetes</taxon>
        <taxon>Hypocreomycetidae</taxon>
        <taxon>Hypocreales</taxon>
        <taxon>Bionectriaceae</taxon>
        <taxon>Clonostachys</taxon>
    </lineage>
</organism>
<evidence type="ECO:0000256" key="3">
    <source>
        <dbReference type="ARBA" id="ARBA00004866"/>
    </source>
</evidence>
<feature type="domain" description="Aromatic-ring-hydroxylating dioxygenase alpha subunit C-terminal" evidence="8">
    <location>
        <begin position="38"/>
        <end position="138"/>
    </location>
</feature>
<reference evidence="9 10" key="1">
    <citation type="submission" date="2019-06" db="EMBL/GenBank/DDBJ databases">
        <authorList>
            <person name="Broberg M."/>
        </authorList>
    </citation>
    <scope>NUCLEOTIDE SEQUENCE [LARGE SCALE GENOMIC DNA]</scope>
</reference>
<dbReference type="EC" id="1.14.15.7" evidence="5"/>
<evidence type="ECO:0000313" key="9">
    <source>
        <dbReference type="EMBL" id="VUC24984.1"/>
    </source>
</evidence>
<dbReference type="EMBL" id="CABFNS010000729">
    <property type="protein sequence ID" value="VUC24984.1"/>
    <property type="molecule type" value="Genomic_DNA"/>
</dbReference>
<name>A0ABY6U1Q9_BIOOC</name>
<keyword evidence="10" id="KW-1185">Reference proteome</keyword>
<comment type="catalytic activity">
    <reaction evidence="7">
        <text>choline + 2 reduced [2Fe-2S]-[ferredoxin] + O2 + 2 H(+) = betaine aldehyde hydrate + 2 oxidized [2Fe-2S]-[ferredoxin] + H2O</text>
        <dbReference type="Rhea" id="RHEA:17769"/>
        <dbReference type="Rhea" id="RHEA-COMP:10000"/>
        <dbReference type="Rhea" id="RHEA-COMP:10001"/>
        <dbReference type="ChEBI" id="CHEBI:15354"/>
        <dbReference type="ChEBI" id="CHEBI:15377"/>
        <dbReference type="ChEBI" id="CHEBI:15378"/>
        <dbReference type="ChEBI" id="CHEBI:15379"/>
        <dbReference type="ChEBI" id="CHEBI:15870"/>
        <dbReference type="ChEBI" id="CHEBI:33737"/>
        <dbReference type="ChEBI" id="CHEBI:33738"/>
        <dbReference type="EC" id="1.14.15.7"/>
    </reaction>
</comment>
<proteinExistence type="inferred from homology"/>
<evidence type="ECO:0000256" key="7">
    <source>
        <dbReference type="ARBA" id="ARBA00049097"/>
    </source>
</evidence>
<dbReference type="InterPro" id="IPR015879">
    <property type="entry name" value="Ring_hydroxy_dOase_asu_C_dom"/>
</dbReference>
<dbReference type="PANTHER" id="PTHR43756">
    <property type="entry name" value="CHOLINE MONOOXYGENASE, CHLOROPLASTIC"/>
    <property type="match status" value="1"/>
</dbReference>
<protein>
    <recommendedName>
        <fullName evidence="6">Choline monooxygenase, chloroplastic</fullName>
        <ecNumber evidence="5">1.14.15.7</ecNumber>
    </recommendedName>
</protein>
<dbReference type="Pfam" id="PF00848">
    <property type="entry name" value="Ring_hydroxyl_A"/>
    <property type="match status" value="1"/>
</dbReference>
<evidence type="ECO:0000313" key="10">
    <source>
        <dbReference type="Proteomes" id="UP000766486"/>
    </source>
</evidence>
<dbReference type="Gene3D" id="3.90.380.10">
    <property type="entry name" value="Naphthalene 1,2-dioxygenase Alpha Subunit, Chain A, domain 1"/>
    <property type="match status" value="1"/>
</dbReference>
<gene>
    <name evidence="9" type="ORF">CLO192961_LOCUS154718</name>
</gene>
<dbReference type="InterPro" id="IPR001663">
    <property type="entry name" value="Rng_hydr_dOase-A"/>
</dbReference>
<evidence type="ECO:0000256" key="1">
    <source>
        <dbReference type="ARBA" id="ARBA00001962"/>
    </source>
</evidence>
<evidence type="ECO:0000256" key="5">
    <source>
        <dbReference type="ARBA" id="ARBA00012763"/>
    </source>
</evidence>
<comment type="function">
    <text evidence="2">Catalyzes the first step of the osmoprotectant glycine betaine synthesis.</text>
</comment>
<dbReference type="PANTHER" id="PTHR43756:SF5">
    <property type="entry name" value="CHOLINE MONOOXYGENASE, CHLOROPLASTIC"/>
    <property type="match status" value="1"/>
</dbReference>
<evidence type="ECO:0000256" key="2">
    <source>
        <dbReference type="ARBA" id="ARBA00002149"/>
    </source>
</evidence>
<sequence length="190" mass="21452">MSSSAVLLLISNASIVTLDIRYQQCSDACLLYVEFISISCALFPIINFIQLPPEHFPILWCDVVPKTQTTVTTEYEVYRNPNSAQEHYDRAAEFFESIEIEDFHLMNGVQQNLGNNVFVNGPLHSTRESGTMAFKRLLKKDLEKHFEAEKKLGAEIHLSRRNTQNHPNINVEENFCGEVCACRAAAEAAA</sequence>
<accession>A0ABY6U1Q9</accession>
<dbReference type="SUPFAM" id="SSF55961">
    <property type="entry name" value="Bet v1-like"/>
    <property type="match status" value="1"/>
</dbReference>
<evidence type="ECO:0000256" key="6">
    <source>
        <dbReference type="ARBA" id="ARBA00014931"/>
    </source>
</evidence>
<comment type="pathway">
    <text evidence="3">Amine and polyamine biosynthesis; betaine biosynthesis via choline pathway; betaine aldehyde from choline (monooxygenase route): step 1/1.</text>
</comment>
<evidence type="ECO:0000259" key="8">
    <source>
        <dbReference type="Pfam" id="PF00848"/>
    </source>
</evidence>
<comment type="similarity">
    <text evidence="4">Belongs to the choline monooxygenase family.</text>
</comment>
<comment type="caution">
    <text evidence="9">The sequence shown here is derived from an EMBL/GenBank/DDBJ whole genome shotgun (WGS) entry which is preliminary data.</text>
</comment>